<gene>
    <name evidence="1" type="ORF">OCBIM_22023531mg</name>
</gene>
<dbReference type="AlphaFoldDB" id="A0A0L8H2Y9"/>
<accession>A0A0L8H2Y9</accession>
<dbReference type="InterPro" id="IPR021109">
    <property type="entry name" value="Peptidase_aspartic_dom_sf"/>
</dbReference>
<sequence>MSRESYRVQFDLLANQNGWDDGQRSVQLATSLKGAAQEVLSLLSVDDCSCYSSLVEVLERRYGTTCLREVYRVLFRICVRARGESLQQLAQKILAILLKEQFIDALGSAELKVQVKQAQPYFMQEALLRALEFELYVWSNTTFVRPEMLQHRDLPESLRQLCGITRYCTELRGPVDVLIEVSGQKVVLPFYVVEMEYPCLLGLDYLVSVGCKLDFYSIKLWVKIRLVPVMVVKRTIAGGAV</sequence>
<organism evidence="1">
    <name type="scientific">Octopus bimaculoides</name>
    <name type="common">California two-spotted octopus</name>
    <dbReference type="NCBI Taxonomy" id="37653"/>
    <lineage>
        <taxon>Eukaryota</taxon>
        <taxon>Metazoa</taxon>
        <taxon>Spiralia</taxon>
        <taxon>Lophotrochozoa</taxon>
        <taxon>Mollusca</taxon>
        <taxon>Cephalopoda</taxon>
        <taxon>Coleoidea</taxon>
        <taxon>Octopodiformes</taxon>
        <taxon>Octopoda</taxon>
        <taxon>Incirrata</taxon>
        <taxon>Octopodidae</taxon>
        <taxon>Octopus</taxon>
    </lineage>
</organism>
<evidence type="ECO:0000313" key="1">
    <source>
        <dbReference type="EMBL" id="KOF83587.1"/>
    </source>
</evidence>
<name>A0A0L8H2Y9_OCTBM</name>
<protein>
    <submittedName>
        <fullName evidence="1">Uncharacterized protein</fullName>
    </submittedName>
</protein>
<dbReference type="PANTHER" id="PTHR45823:SF1">
    <property type="entry name" value="T-SNARE COILED-COIL HOMOLOGY DOMAIN-CONTAINING PROTEIN"/>
    <property type="match status" value="1"/>
</dbReference>
<dbReference type="EMBL" id="KQ419425">
    <property type="protein sequence ID" value="KOF83587.1"/>
    <property type="molecule type" value="Genomic_DNA"/>
</dbReference>
<reference evidence="1" key="1">
    <citation type="submission" date="2015-07" db="EMBL/GenBank/DDBJ databases">
        <title>MeaNS - Measles Nucleotide Surveillance Program.</title>
        <authorList>
            <person name="Tran T."/>
            <person name="Druce J."/>
        </authorList>
    </citation>
    <scope>NUCLEOTIDE SEQUENCE</scope>
    <source>
        <strain evidence="1">UCB-OBI-ISO-001</strain>
        <tissue evidence="1">Gonad</tissue>
    </source>
</reference>
<dbReference type="PANTHER" id="PTHR45823">
    <property type="entry name" value="T-SNARE COILED-COIL HOMOLOGY DOMAIN-CONTAINING PROTEIN"/>
    <property type="match status" value="1"/>
</dbReference>
<dbReference type="STRING" id="37653.A0A0L8H2Y9"/>
<dbReference type="OrthoDB" id="8300214at2759"/>
<dbReference type="Gene3D" id="2.40.70.10">
    <property type="entry name" value="Acid Proteases"/>
    <property type="match status" value="1"/>
</dbReference>
<dbReference type="SUPFAM" id="SSF50630">
    <property type="entry name" value="Acid proteases"/>
    <property type="match status" value="1"/>
</dbReference>
<proteinExistence type="predicted"/>